<keyword evidence="4 6" id="KW-0808">Transferase</keyword>
<feature type="binding site" evidence="6">
    <location>
        <position position="245"/>
    </location>
    <ligand>
        <name>S-adenosyl-L-methionine</name>
        <dbReference type="ChEBI" id="CHEBI:59789"/>
    </ligand>
</feature>
<evidence type="ECO:0000256" key="1">
    <source>
        <dbReference type="ARBA" id="ARBA00009741"/>
    </source>
</evidence>
<name>B0MY61_9BACT</name>
<organism evidence="7 8">
    <name type="scientific">Alistipes putredinis DSM 17216</name>
    <dbReference type="NCBI Taxonomy" id="445970"/>
    <lineage>
        <taxon>Bacteria</taxon>
        <taxon>Pseudomonadati</taxon>
        <taxon>Bacteroidota</taxon>
        <taxon>Bacteroidia</taxon>
        <taxon>Bacteroidales</taxon>
        <taxon>Rikenellaceae</taxon>
        <taxon>Alistipes</taxon>
    </lineage>
</organism>
<evidence type="ECO:0000313" key="7">
    <source>
        <dbReference type="EMBL" id="EDS02650.1"/>
    </source>
</evidence>
<dbReference type="NCBIfam" id="NF001785">
    <property type="entry name" value="PRK00517.2-2"/>
    <property type="match status" value="1"/>
</dbReference>
<dbReference type="InterPro" id="IPR004498">
    <property type="entry name" value="Ribosomal_PrmA_MeTrfase"/>
</dbReference>
<dbReference type="PANTHER" id="PTHR43648:SF1">
    <property type="entry name" value="ELECTRON TRANSFER FLAVOPROTEIN BETA SUBUNIT LYSINE METHYLTRANSFERASE"/>
    <property type="match status" value="1"/>
</dbReference>
<accession>B0MY61</accession>
<proteinExistence type="inferred from homology"/>
<dbReference type="EC" id="2.1.1.-" evidence="6"/>
<comment type="similarity">
    <text evidence="1 6">Belongs to the methyltransferase superfamily. PrmA family.</text>
</comment>
<dbReference type="Gene3D" id="3.40.50.150">
    <property type="entry name" value="Vaccinia Virus protein VP39"/>
    <property type="match status" value="1"/>
</dbReference>
<dbReference type="InterPro" id="IPR050078">
    <property type="entry name" value="Ribosomal_L11_MeTrfase_PrmA"/>
</dbReference>
<feature type="binding site" evidence="6">
    <location>
        <position position="202"/>
    </location>
    <ligand>
        <name>S-adenosyl-L-methionine</name>
        <dbReference type="ChEBI" id="CHEBI:59789"/>
    </ligand>
</feature>
<evidence type="ECO:0000256" key="5">
    <source>
        <dbReference type="ARBA" id="ARBA00022691"/>
    </source>
</evidence>
<comment type="subcellular location">
    <subcellularLocation>
        <location evidence="6">Cytoplasm</location>
    </subcellularLocation>
</comment>
<keyword evidence="2 6" id="KW-0963">Cytoplasm</keyword>
<dbReference type="AlphaFoldDB" id="B0MY61"/>
<dbReference type="eggNOG" id="COG2264">
    <property type="taxonomic scope" value="Bacteria"/>
</dbReference>
<dbReference type="HOGENOM" id="CLU_049382_0_0_10"/>
<keyword evidence="3 6" id="KW-0489">Methyltransferase</keyword>
<dbReference type="Proteomes" id="UP000005819">
    <property type="component" value="Unassembled WGS sequence"/>
</dbReference>
<evidence type="ECO:0000256" key="2">
    <source>
        <dbReference type="ARBA" id="ARBA00022490"/>
    </source>
</evidence>
<dbReference type="GO" id="GO:0032259">
    <property type="term" value="P:methylation"/>
    <property type="evidence" value="ECO:0007669"/>
    <property type="project" value="UniProtKB-KW"/>
</dbReference>
<evidence type="ECO:0000256" key="3">
    <source>
        <dbReference type="ARBA" id="ARBA00022603"/>
    </source>
</evidence>
<dbReference type="HAMAP" id="MF_00735">
    <property type="entry name" value="Methyltr_PrmA"/>
    <property type="match status" value="1"/>
</dbReference>
<dbReference type="GO" id="GO:0005840">
    <property type="term" value="C:ribosome"/>
    <property type="evidence" value="ECO:0007669"/>
    <property type="project" value="UniProtKB-KW"/>
</dbReference>
<dbReference type="PANTHER" id="PTHR43648">
    <property type="entry name" value="ELECTRON TRANSFER FLAVOPROTEIN BETA SUBUNIT LYSINE METHYLTRANSFERASE"/>
    <property type="match status" value="1"/>
</dbReference>
<reference evidence="7" key="2">
    <citation type="submission" date="2013-09" db="EMBL/GenBank/DDBJ databases">
        <title>Draft genome sequence of Alistipes putredinis (DSM 17216).</title>
        <authorList>
            <person name="Sudarsanam P."/>
            <person name="Ley R."/>
            <person name="Guruge J."/>
            <person name="Turnbaugh P.J."/>
            <person name="Mahowald M."/>
            <person name="Liep D."/>
            <person name="Gordon J."/>
        </authorList>
    </citation>
    <scope>NUCLEOTIDE SEQUENCE</scope>
    <source>
        <strain evidence="7">DSM 17216</strain>
    </source>
</reference>
<dbReference type="EMBL" id="ABFK02000020">
    <property type="protein sequence ID" value="EDS02650.1"/>
    <property type="molecule type" value="Genomic_DNA"/>
</dbReference>
<protein>
    <recommendedName>
        <fullName evidence="6">Ribosomal protein L11 methyltransferase</fullName>
        <shortName evidence="6">L11 Mtase</shortName>
        <ecNumber evidence="6">2.1.1.-</ecNumber>
    </recommendedName>
</protein>
<dbReference type="GO" id="GO:0005737">
    <property type="term" value="C:cytoplasm"/>
    <property type="evidence" value="ECO:0007669"/>
    <property type="project" value="UniProtKB-SubCell"/>
</dbReference>
<sequence length="352" mass="39053">MNSACKEEGNRKLSLACRLPIIIFAEDKLRPGKVRINSALRPAQLSSQRRRYKKILHNIISKDFLPVLSTEKRYTDMDYVELNVRVTDPELAEILTAELAELPYESFQTEGEVLKAYIPRERLADCMQQTDDLLARYGIADRRYIAIESQNWNALWEQNFTPVDVDGRILIRAPFHASQPGYELEVVVMPRMAFGSGHHATTCLVASALCDLSLTGKRGLDMGCGTGVLAIVAAKRGAATVDAVDIDEWAEANCRENAAANGLAERIAPMLGDVSRIAGRKYDFIAANINRNILTMDMPAYAEALDTGGDLLMSGFLEEDVPVIEARARACGLEPVEVRRRDGWAMVHVKKA</sequence>
<feature type="binding site" evidence="6">
    <location>
        <position position="223"/>
    </location>
    <ligand>
        <name>S-adenosyl-L-methionine</name>
        <dbReference type="ChEBI" id="CHEBI:59789"/>
    </ligand>
</feature>
<comment type="function">
    <text evidence="6">Methylates ribosomal protein L11.</text>
</comment>
<keyword evidence="8" id="KW-1185">Reference proteome</keyword>
<dbReference type="CDD" id="cd02440">
    <property type="entry name" value="AdoMet_MTases"/>
    <property type="match status" value="1"/>
</dbReference>
<dbReference type="InterPro" id="IPR029063">
    <property type="entry name" value="SAM-dependent_MTases_sf"/>
</dbReference>
<dbReference type="GO" id="GO:0016279">
    <property type="term" value="F:protein-lysine N-methyltransferase activity"/>
    <property type="evidence" value="ECO:0007669"/>
    <property type="project" value="RHEA"/>
</dbReference>
<reference evidence="7" key="1">
    <citation type="submission" date="2007-10" db="EMBL/GenBank/DDBJ databases">
        <authorList>
            <person name="Fulton L."/>
            <person name="Clifton S."/>
            <person name="Fulton B."/>
            <person name="Xu J."/>
            <person name="Minx P."/>
            <person name="Pepin K.H."/>
            <person name="Johnson M."/>
            <person name="Thiruvilangam P."/>
            <person name="Bhonagiri V."/>
            <person name="Nash W.E."/>
            <person name="Mardis E.R."/>
            <person name="Wilson R.K."/>
        </authorList>
    </citation>
    <scope>NUCLEOTIDE SEQUENCE [LARGE SCALE GENOMIC DNA]</scope>
    <source>
        <strain evidence="7">DSM 17216</strain>
    </source>
</reference>
<comment type="catalytic activity">
    <reaction evidence="6">
        <text>L-lysyl-[protein] + 3 S-adenosyl-L-methionine = N(6),N(6),N(6)-trimethyl-L-lysyl-[protein] + 3 S-adenosyl-L-homocysteine + 3 H(+)</text>
        <dbReference type="Rhea" id="RHEA:54192"/>
        <dbReference type="Rhea" id="RHEA-COMP:9752"/>
        <dbReference type="Rhea" id="RHEA-COMP:13826"/>
        <dbReference type="ChEBI" id="CHEBI:15378"/>
        <dbReference type="ChEBI" id="CHEBI:29969"/>
        <dbReference type="ChEBI" id="CHEBI:57856"/>
        <dbReference type="ChEBI" id="CHEBI:59789"/>
        <dbReference type="ChEBI" id="CHEBI:61961"/>
    </reaction>
</comment>
<evidence type="ECO:0000256" key="6">
    <source>
        <dbReference type="HAMAP-Rule" id="MF_00735"/>
    </source>
</evidence>
<gene>
    <name evidence="6 7" type="primary">prmA</name>
    <name evidence="7" type="ORF">ALIPUT_02180</name>
</gene>
<evidence type="ECO:0000313" key="8">
    <source>
        <dbReference type="Proteomes" id="UP000005819"/>
    </source>
</evidence>
<feature type="binding site" evidence="6">
    <location>
        <position position="288"/>
    </location>
    <ligand>
        <name>S-adenosyl-L-methionine</name>
        <dbReference type="ChEBI" id="CHEBI:59789"/>
    </ligand>
</feature>
<dbReference type="Pfam" id="PF06325">
    <property type="entry name" value="PrmA"/>
    <property type="match status" value="1"/>
</dbReference>
<dbReference type="SUPFAM" id="SSF53335">
    <property type="entry name" value="S-adenosyl-L-methionine-dependent methyltransferases"/>
    <property type="match status" value="1"/>
</dbReference>
<keyword evidence="7" id="KW-0687">Ribonucleoprotein</keyword>
<comment type="caution">
    <text evidence="7">The sequence shown here is derived from an EMBL/GenBank/DDBJ whole genome shotgun (WGS) entry which is preliminary data.</text>
</comment>
<keyword evidence="5 6" id="KW-0949">S-adenosyl-L-methionine</keyword>
<evidence type="ECO:0000256" key="4">
    <source>
        <dbReference type="ARBA" id="ARBA00022679"/>
    </source>
</evidence>
<keyword evidence="7" id="KW-0689">Ribosomal protein</keyword>